<evidence type="ECO:0000313" key="2">
    <source>
        <dbReference type="EMBL" id="MPN46553.1"/>
    </source>
</evidence>
<keyword evidence="2" id="KW-0489">Methyltransferase</keyword>
<dbReference type="InterPro" id="IPR035996">
    <property type="entry name" value="4pyrrol_Methylase_sf"/>
</dbReference>
<dbReference type="AlphaFoldDB" id="A0A645IGR5"/>
<reference evidence="2" key="1">
    <citation type="submission" date="2019-08" db="EMBL/GenBank/DDBJ databases">
        <authorList>
            <person name="Kucharzyk K."/>
            <person name="Murdoch R.W."/>
            <person name="Higgins S."/>
            <person name="Loffler F."/>
        </authorList>
    </citation>
    <scope>NUCLEOTIDE SEQUENCE</scope>
</reference>
<evidence type="ECO:0000256" key="1">
    <source>
        <dbReference type="ARBA" id="ARBA00023244"/>
    </source>
</evidence>
<dbReference type="InterPro" id="IPR014776">
    <property type="entry name" value="4pyrrole_Mease_sub2"/>
</dbReference>
<name>A0A645IGR5_9ZZZZ</name>
<organism evidence="2">
    <name type="scientific">bioreactor metagenome</name>
    <dbReference type="NCBI Taxonomy" id="1076179"/>
    <lineage>
        <taxon>unclassified sequences</taxon>
        <taxon>metagenomes</taxon>
        <taxon>ecological metagenomes</taxon>
    </lineage>
</organism>
<keyword evidence="1" id="KW-0627">Porphyrin biosynthesis</keyword>
<dbReference type="PANTHER" id="PTHR45790">
    <property type="entry name" value="SIROHEME SYNTHASE-RELATED"/>
    <property type="match status" value="1"/>
</dbReference>
<dbReference type="GO" id="GO:0004851">
    <property type="term" value="F:uroporphyrin-III C-methyltransferase activity"/>
    <property type="evidence" value="ECO:0007669"/>
    <property type="project" value="UniProtKB-EC"/>
</dbReference>
<dbReference type="EMBL" id="VSSQ01107314">
    <property type="protein sequence ID" value="MPN46553.1"/>
    <property type="molecule type" value="Genomic_DNA"/>
</dbReference>
<dbReference type="EC" id="2.1.1.107" evidence="2"/>
<dbReference type="InterPro" id="IPR050161">
    <property type="entry name" value="Siro_Cobalamin_biosynth"/>
</dbReference>
<comment type="caution">
    <text evidence="2">The sequence shown here is derived from an EMBL/GenBank/DDBJ whole genome shotgun (WGS) entry which is preliminary data.</text>
</comment>
<dbReference type="Gene3D" id="3.30.950.10">
    <property type="entry name" value="Methyltransferase, Cobalt-precorrin-4 Transmethylase, Domain 2"/>
    <property type="match status" value="1"/>
</dbReference>
<keyword evidence="2" id="KW-0808">Transferase</keyword>
<proteinExistence type="predicted"/>
<dbReference type="PANTHER" id="PTHR45790:SF3">
    <property type="entry name" value="S-ADENOSYL-L-METHIONINE-DEPENDENT UROPORPHYRINOGEN III METHYLTRANSFERASE, CHLOROPLASTIC"/>
    <property type="match status" value="1"/>
</dbReference>
<dbReference type="GO" id="GO:0032259">
    <property type="term" value="P:methylation"/>
    <property type="evidence" value="ECO:0007669"/>
    <property type="project" value="UniProtKB-KW"/>
</dbReference>
<gene>
    <name evidence="2" type="primary">cobA</name>
    <name evidence="2" type="ORF">SDC9_194143</name>
</gene>
<accession>A0A645IGR5</accession>
<protein>
    <submittedName>
        <fullName evidence="2">Uroporphyrinogen-III C-methyltransferase</fullName>
        <ecNumber evidence="2">2.1.1.107</ecNumber>
    </submittedName>
</protein>
<sequence length="109" mass="11396">MVTFVTGHERADLINGRIDWTTLAKGHGTIVVLMGLGNADLISKGLMSGGMSSETAVAVITDGSTPSQNTEITTISRLTGTISEKMLKPPGIMVIGDVVCLRNILGDLI</sequence>
<dbReference type="SUPFAM" id="SSF53790">
    <property type="entry name" value="Tetrapyrrole methylase"/>
    <property type="match status" value="1"/>
</dbReference>
<dbReference type="GO" id="GO:0019354">
    <property type="term" value="P:siroheme biosynthetic process"/>
    <property type="evidence" value="ECO:0007669"/>
    <property type="project" value="TreeGrafter"/>
</dbReference>